<reference evidence="2" key="3">
    <citation type="submission" date="2015-06" db="UniProtKB">
        <authorList>
            <consortium name="EnsemblMetazoa"/>
        </authorList>
    </citation>
    <scope>IDENTIFICATION</scope>
</reference>
<dbReference type="HOGENOM" id="CLU_1779195_0_0_1"/>
<dbReference type="AlphaFoldDB" id="R7VAS6"/>
<dbReference type="EMBL" id="AMQN01017903">
    <property type="status" value="NOT_ANNOTATED_CDS"/>
    <property type="molecule type" value="Genomic_DNA"/>
</dbReference>
<evidence type="ECO:0000313" key="2">
    <source>
        <dbReference type="EnsemblMetazoa" id="CapteP217201"/>
    </source>
</evidence>
<dbReference type="EnsemblMetazoa" id="CapteT217201">
    <property type="protein sequence ID" value="CapteP217201"/>
    <property type="gene ID" value="CapteG217201"/>
</dbReference>
<evidence type="ECO:0000313" key="1">
    <source>
        <dbReference type="EMBL" id="ELU15684.1"/>
    </source>
</evidence>
<evidence type="ECO:0000313" key="3">
    <source>
        <dbReference type="Proteomes" id="UP000014760"/>
    </source>
</evidence>
<keyword evidence="3" id="KW-1185">Reference proteome</keyword>
<dbReference type="OrthoDB" id="8069600at2759"/>
<proteinExistence type="predicted"/>
<reference evidence="3" key="1">
    <citation type="submission" date="2012-12" db="EMBL/GenBank/DDBJ databases">
        <authorList>
            <person name="Hellsten U."/>
            <person name="Grimwood J."/>
            <person name="Chapman J.A."/>
            <person name="Shapiro H."/>
            <person name="Aerts A."/>
            <person name="Otillar R.P."/>
            <person name="Terry A.Y."/>
            <person name="Boore J.L."/>
            <person name="Simakov O."/>
            <person name="Marletaz F."/>
            <person name="Cho S.-J."/>
            <person name="Edsinger-Gonzales E."/>
            <person name="Havlak P."/>
            <person name="Kuo D.-H."/>
            <person name="Larsson T."/>
            <person name="Lv J."/>
            <person name="Arendt D."/>
            <person name="Savage R."/>
            <person name="Osoegawa K."/>
            <person name="de Jong P."/>
            <person name="Lindberg D.R."/>
            <person name="Seaver E.C."/>
            <person name="Weisblat D.A."/>
            <person name="Putnam N.H."/>
            <person name="Grigoriev I.V."/>
            <person name="Rokhsar D.S."/>
        </authorList>
    </citation>
    <scope>NUCLEOTIDE SEQUENCE</scope>
    <source>
        <strain evidence="3">I ESC-2004</strain>
    </source>
</reference>
<reference evidence="1 3" key="2">
    <citation type="journal article" date="2013" name="Nature">
        <title>Insights into bilaterian evolution from three spiralian genomes.</title>
        <authorList>
            <person name="Simakov O."/>
            <person name="Marletaz F."/>
            <person name="Cho S.J."/>
            <person name="Edsinger-Gonzales E."/>
            <person name="Havlak P."/>
            <person name="Hellsten U."/>
            <person name="Kuo D.H."/>
            <person name="Larsson T."/>
            <person name="Lv J."/>
            <person name="Arendt D."/>
            <person name="Savage R."/>
            <person name="Osoegawa K."/>
            <person name="de Jong P."/>
            <person name="Grimwood J."/>
            <person name="Chapman J.A."/>
            <person name="Shapiro H."/>
            <person name="Aerts A."/>
            <person name="Otillar R.P."/>
            <person name="Terry A.Y."/>
            <person name="Boore J.L."/>
            <person name="Grigoriev I.V."/>
            <person name="Lindberg D.R."/>
            <person name="Seaver E.C."/>
            <person name="Weisblat D.A."/>
            <person name="Putnam N.H."/>
            <person name="Rokhsar D.S."/>
        </authorList>
    </citation>
    <scope>NUCLEOTIDE SEQUENCE</scope>
    <source>
        <strain evidence="1 3">I ESC-2004</strain>
    </source>
</reference>
<dbReference type="EMBL" id="KB293648">
    <property type="protein sequence ID" value="ELU15684.1"/>
    <property type="molecule type" value="Genomic_DNA"/>
</dbReference>
<accession>R7VAS6</accession>
<dbReference type="Proteomes" id="UP000014760">
    <property type="component" value="Unassembled WGS sequence"/>
</dbReference>
<gene>
    <name evidence="1" type="ORF">CAPTEDRAFT_217201</name>
</gene>
<protein>
    <submittedName>
        <fullName evidence="1 2">Uncharacterized protein</fullName>
    </submittedName>
</protein>
<organism evidence="1">
    <name type="scientific">Capitella teleta</name>
    <name type="common">Polychaete worm</name>
    <dbReference type="NCBI Taxonomy" id="283909"/>
    <lineage>
        <taxon>Eukaryota</taxon>
        <taxon>Metazoa</taxon>
        <taxon>Spiralia</taxon>
        <taxon>Lophotrochozoa</taxon>
        <taxon>Annelida</taxon>
        <taxon>Polychaeta</taxon>
        <taxon>Sedentaria</taxon>
        <taxon>Scolecida</taxon>
        <taxon>Capitellidae</taxon>
        <taxon>Capitella</taxon>
    </lineage>
</organism>
<sequence>MTDRERLLKVTFANSFDARSFLARHDERRKTGADNDALMKLHMRSGRSKEEQVRYKRLKADTHKLNLDAKKDGLQCYRKDREETQPNVRGGRILYGTDNRLPSILYGIDNRLPSILYGIDNRLPSILYGIDNRLPSIRRPDLECRR</sequence>
<name>R7VAS6_CAPTE</name>